<dbReference type="InterPro" id="IPR032627">
    <property type="entry name" value="DUF4876"/>
</dbReference>
<protein>
    <recommendedName>
        <fullName evidence="4">DUF4876 domain-containing protein</fullName>
    </recommendedName>
</protein>
<feature type="signal peptide" evidence="1">
    <location>
        <begin position="1"/>
        <end position="25"/>
    </location>
</feature>
<dbReference type="RefSeq" id="WP_078805894.1">
    <property type="nucleotide sequence ID" value="NZ_FUXK01000045.1"/>
</dbReference>
<evidence type="ECO:0000313" key="2">
    <source>
        <dbReference type="EMBL" id="SKA21516.1"/>
    </source>
</evidence>
<dbReference type="STRING" id="28136.SAMN02745202_02514"/>
<evidence type="ECO:0000256" key="1">
    <source>
        <dbReference type="SAM" id="SignalP"/>
    </source>
</evidence>
<organism evidence="2 3">
    <name type="scientific">Segatella oulorum</name>
    <dbReference type="NCBI Taxonomy" id="28136"/>
    <lineage>
        <taxon>Bacteria</taxon>
        <taxon>Pseudomonadati</taxon>
        <taxon>Bacteroidota</taxon>
        <taxon>Bacteroidia</taxon>
        <taxon>Bacteroidales</taxon>
        <taxon>Prevotellaceae</taxon>
        <taxon>Segatella</taxon>
    </lineage>
</organism>
<sequence>MKHLTITGNKLALLLMFVAASVCFSCGDSNDEPSVTPASVQLTVKLATEYNKVSLGKVKITLRNTATGKETKVITDAGGSALVSNLPVDMYDVTATYSMSAADFKTATGLDAEKDSVLFSASATGVQLVPGKATALNLELNTATTDNFVLKTIYYAGSDRVKAASDYDQFIEIYNNSSKTLYADSLCIAITTMNRYGNGHPYQSQRYVYLEDGRYDWSKAQGMPENIDANNAYYYANMVFMIPGKGKTYPVKPGESIVIASFAQNFKASFTNLRGDVIKPQAPELTVDLSHADFEGAYERTKEMTNPAVPDLIIVHPGNNTYMRLSNNGKEGYVLFRSSDPSKYPLYLYPTKPNTQGSNSQFMQIPVATVIDAVEVISPTNDGYVAPKAIQKKDDAGYTWAKSGTYSSMAITRKVSRLDGTRRVLQDINNSTLDFVEMKAEPKAFAPQN</sequence>
<evidence type="ECO:0008006" key="4">
    <source>
        <dbReference type="Google" id="ProtNLM"/>
    </source>
</evidence>
<keyword evidence="1" id="KW-0732">Signal</keyword>
<dbReference type="Proteomes" id="UP000190065">
    <property type="component" value="Unassembled WGS sequence"/>
</dbReference>
<accession>A0A1T4S080</accession>
<dbReference type="Pfam" id="PF16215">
    <property type="entry name" value="DUF4876"/>
    <property type="match status" value="1"/>
</dbReference>
<name>A0A1T4S080_9BACT</name>
<dbReference type="AlphaFoldDB" id="A0A1T4S080"/>
<dbReference type="EMBL" id="FUXK01000045">
    <property type="protein sequence ID" value="SKA21516.1"/>
    <property type="molecule type" value="Genomic_DNA"/>
</dbReference>
<gene>
    <name evidence="2" type="ORF">SAMN02745202_02514</name>
</gene>
<feature type="chain" id="PRO_5013159996" description="DUF4876 domain-containing protein" evidence="1">
    <location>
        <begin position="26"/>
        <end position="449"/>
    </location>
</feature>
<evidence type="ECO:0000313" key="3">
    <source>
        <dbReference type="Proteomes" id="UP000190065"/>
    </source>
</evidence>
<proteinExistence type="predicted"/>
<reference evidence="2 3" key="1">
    <citation type="submission" date="2017-02" db="EMBL/GenBank/DDBJ databases">
        <authorList>
            <person name="Peterson S.W."/>
        </authorList>
    </citation>
    <scope>NUCLEOTIDE SEQUENCE [LARGE SCALE GENOMIC DNA]</scope>
    <source>
        <strain evidence="2 3">ATCC 43324</strain>
    </source>
</reference>